<dbReference type="PANTHER" id="PTHR20858">
    <property type="entry name" value="PHOSPHOMETHYLPYRIMIDINE KINASE"/>
    <property type="match status" value="1"/>
</dbReference>
<keyword evidence="5" id="KW-1185">Reference proteome</keyword>
<protein>
    <recommendedName>
        <fullName evidence="2">hydroxymethylpyrimidine kinase</fullName>
        <ecNumber evidence="2">2.7.1.49</ecNumber>
    </recommendedName>
</protein>
<evidence type="ECO:0000313" key="5">
    <source>
        <dbReference type="Proteomes" id="UP000647587"/>
    </source>
</evidence>
<feature type="domain" description="Pyridoxamine kinase/Phosphomethylpyrimidine kinase" evidence="3">
    <location>
        <begin position="14"/>
        <end position="241"/>
    </location>
</feature>
<name>A0ABQ2EXE4_9DEIO</name>
<dbReference type="NCBIfam" id="TIGR00097">
    <property type="entry name" value="HMP-P_kinase"/>
    <property type="match status" value="1"/>
</dbReference>
<keyword evidence="4" id="KW-0808">Transferase</keyword>
<dbReference type="InterPro" id="IPR013749">
    <property type="entry name" value="PM/HMP-P_kinase-1"/>
</dbReference>
<dbReference type="EC" id="2.7.1.49" evidence="2"/>
<evidence type="ECO:0000259" key="3">
    <source>
        <dbReference type="Pfam" id="PF08543"/>
    </source>
</evidence>
<dbReference type="Pfam" id="PF08543">
    <property type="entry name" value="Phos_pyr_kin"/>
    <property type="match status" value="1"/>
</dbReference>
<keyword evidence="4" id="KW-0418">Kinase</keyword>
<dbReference type="InterPro" id="IPR004399">
    <property type="entry name" value="HMP/HMP-P_kinase_dom"/>
</dbReference>
<dbReference type="EMBL" id="BMPP01000010">
    <property type="protein sequence ID" value="GGK30999.1"/>
    <property type="molecule type" value="Genomic_DNA"/>
</dbReference>
<comment type="caution">
    <text evidence="4">The sequence shown here is derived from an EMBL/GenBank/DDBJ whole genome shotgun (WGS) entry which is preliminary data.</text>
</comment>
<dbReference type="InterPro" id="IPR029056">
    <property type="entry name" value="Ribokinase-like"/>
</dbReference>
<reference evidence="5" key="1">
    <citation type="journal article" date="2019" name="Int. J. Syst. Evol. Microbiol.">
        <title>The Global Catalogue of Microorganisms (GCM) 10K type strain sequencing project: providing services to taxonomists for standard genome sequencing and annotation.</title>
        <authorList>
            <consortium name="The Broad Institute Genomics Platform"/>
            <consortium name="The Broad Institute Genome Sequencing Center for Infectious Disease"/>
            <person name="Wu L."/>
            <person name="Ma J."/>
        </authorList>
    </citation>
    <scope>NUCLEOTIDE SEQUENCE [LARGE SCALE GENOMIC DNA]</scope>
    <source>
        <strain evidence="5">JCM 30331</strain>
    </source>
</reference>
<organism evidence="4 5">
    <name type="scientific">Deinococcus malanensis</name>
    <dbReference type="NCBI Taxonomy" id="1706855"/>
    <lineage>
        <taxon>Bacteria</taxon>
        <taxon>Thermotogati</taxon>
        <taxon>Deinococcota</taxon>
        <taxon>Deinococci</taxon>
        <taxon>Deinococcales</taxon>
        <taxon>Deinococcaceae</taxon>
        <taxon>Deinococcus</taxon>
    </lineage>
</organism>
<evidence type="ECO:0000256" key="1">
    <source>
        <dbReference type="ARBA" id="ARBA00004948"/>
    </source>
</evidence>
<evidence type="ECO:0000313" key="4">
    <source>
        <dbReference type="EMBL" id="GGK30999.1"/>
    </source>
</evidence>
<dbReference type="GO" id="GO:0016301">
    <property type="term" value="F:kinase activity"/>
    <property type="evidence" value="ECO:0007669"/>
    <property type="project" value="UniProtKB-KW"/>
</dbReference>
<sequence>MTPLPVALTIAGSDSGGGAGIQADLKTFEAHGVYGTSALTLITAQNTLGVQAVQALSPELVTAQIESVLADFPVAAVKTGALGNAEVVRAVAGALRGRQLPLVVDPVLLAKSGDTLLDVQAVQVLVEELLPLATLVTPNLPEATVLFGPELPTHLPLLLKGGHSEGETVIDELRTPQAQLRLEAPRQHTPHTHGTGCTLSAAITANLARGLPLLVAVSEAHAYVQAAIRAAPGLGSGHGPLGHAHACKGELRRPEVRLPL</sequence>
<dbReference type="Proteomes" id="UP000647587">
    <property type="component" value="Unassembled WGS sequence"/>
</dbReference>
<dbReference type="PANTHER" id="PTHR20858:SF17">
    <property type="entry name" value="HYDROXYMETHYLPYRIMIDINE_PHOSPHOMETHYLPYRIMIDINE KINASE THI20-RELATED"/>
    <property type="match status" value="1"/>
</dbReference>
<comment type="pathway">
    <text evidence="1">Cofactor biosynthesis; thiamine diphosphate biosynthesis.</text>
</comment>
<dbReference type="Gene3D" id="3.40.1190.20">
    <property type="match status" value="1"/>
</dbReference>
<dbReference type="RefSeq" id="WP_189009389.1">
    <property type="nucleotide sequence ID" value="NZ_BMPP01000010.1"/>
</dbReference>
<accession>A0ABQ2EXE4</accession>
<proteinExistence type="predicted"/>
<dbReference type="CDD" id="cd01169">
    <property type="entry name" value="HMPP_kinase"/>
    <property type="match status" value="1"/>
</dbReference>
<dbReference type="SUPFAM" id="SSF53613">
    <property type="entry name" value="Ribokinase-like"/>
    <property type="match status" value="1"/>
</dbReference>
<gene>
    <name evidence="4" type="ORF">GCM10008955_26060</name>
</gene>
<evidence type="ECO:0000256" key="2">
    <source>
        <dbReference type="ARBA" id="ARBA00012135"/>
    </source>
</evidence>